<dbReference type="InterPro" id="IPR003615">
    <property type="entry name" value="HNH_nuc"/>
</dbReference>
<keyword evidence="3" id="KW-1185">Reference proteome</keyword>
<dbReference type="InterPro" id="IPR044925">
    <property type="entry name" value="His-Me_finger_sf"/>
</dbReference>
<sequence>MIWETLKVDNDYEICTSYPYQIRRKNNGYIISEWENTKLKYIQIKLNGTKCYKHVVVALQWIENDDPENKTEVDHINHNRTDYHILNLRWVTSSQNAFNRLSFKSVVYEYVDTIPDESIVVDFYKTRNGMRYFDENRYYYYYDEETNEDIFYNKITDDFYKILHINTTKSGSRQVKMHDFDNKQVGVYIHIFKRQHDL</sequence>
<accession>A0ABR2HIM4</accession>
<gene>
    <name evidence="2" type="ORF">M9Y10_019133</name>
</gene>
<dbReference type="EMBL" id="JAPFFF010000027">
    <property type="protein sequence ID" value="KAK8848077.1"/>
    <property type="molecule type" value="Genomic_DNA"/>
</dbReference>
<dbReference type="Pfam" id="PF13392">
    <property type="entry name" value="HNH_3"/>
    <property type="match status" value="1"/>
</dbReference>
<protein>
    <recommendedName>
        <fullName evidence="1">HNH nuclease domain-containing protein</fullName>
    </recommendedName>
</protein>
<evidence type="ECO:0000313" key="3">
    <source>
        <dbReference type="Proteomes" id="UP001470230"/>
    </source>
</evidence>
<proteinExistence type="predicted"/>
<name>A0ABR2HIM4_9EUKA</name>
<evidence type="ECO:0000259" key="1">
    <source>
        <dbReference type="Pfam" id="PF13392"/>
    </source>
</evidence>
<comment type="caution">
    <text evidence="2">The sequence shown here is derived from an EMBL/GenBank/DDBJ whole genome shotgun (WGS) entry which is preliminary data.</text>
</comment>
<dbReference type="Gene3D" id="3.90.75.20">
    <property type="match status" value="1"/>
</dbReference>
<evidence type="ECO:0000313" key="2">
    <source>
        <dbReference type="EMBL" id="KAK8848077.1"/>
    </source>
</evidence>
<reference evidence="2 3" key="1">
    <citation type="submission" date="2024-04" db="EMBL/GenBank/DDBJ databases">
        <title>Tritrichomonas musculus Genome.</title>
        <authorList>
            <person name="Alves-Ferreira E."/>
            <person name="Grigg M."/>
            <person name="Lorenzi H."/>
            <person name="Galac M."/>
        </authorList>
    </citation>
    <scope>NUCLEOTIDE SEQUENCE [LARGE SCALE GENOMIC DNA]</scope>
    <source>
        <strain evidence="2 3">EAF2021</strain>
    </source>
</reference>
<feature type="domain" description="HNH nuclease" evidence="1">
    <location>
        <begin position="67"/>
        <end position="97"/>
    </location>
</feature>
<dbReference type="Proteomes" id="UP001470230">
    <property type="component" value="Unassembled WGS sequence"/>
</dbReference>
<organism evidence="2 3">
    <name type="scientific">Tritrichomonas musculus</name>
    <dbReference type="NCBI Taxonomy" id="1915356"/>
    <lineage>
        <taxon>Eukaryota</taxon>
        <taxon>Metamonada</taxon>
        <taxon>Parabasalia</taxon>
        <taxon>Tritrichomonadida</taxon>
        <taxon>Tritrichomonadidae</taxon>
        <taxon>Tritrichomonas</taxon>
    </lineage>
</organism>
<dbReference type="SUPFAM" id="SSF54060">
    <property type="entry name" value="His-Me finger endonucleases"/>
    <property type="match status" value="1"/>
</dbReference>